<name>A0A6J4P3G6_9BACT</name>
<reference evidence="2" key="1">
    <citation type="submission" date="2020-02" db="EMBL/GenBank/DDBJ databases">
        <authorList>
            <person name="Meier V. D."/>
        </authorList>
    </citation>
    <scope>NUCLEOTIDE SEQUENCE</scope>
    <source>
        <strain evidence="2">AVDCRST_MAG74</strain>
    </source>
</reference>
<dbReference type="AlphaFoldDB" id="A0A6J4P3G6"/>
<proteinExistence type="predicted"/>
<sequence length="212" mass="23836">MILDFAFQNLSCAKRLSVADCRKRLFVFLMLMLAAYCSLPNVQAQRRDHLTEAEIELVRDAQQIDERMKVFVKAIDRRFLVLKPDASAAKQTEKDADEWGALPTGTRQQILLDIEKLLDEAVSKIDDVASRDAGSDFFPAAVHILADGAQEFLPQLKSELDKAADEREKGAIIGAIDYCNQIIEASAKVKRESPKEIKKRKEKANKSNQKDS</sequence>
<accession>A0A6J4P3G6</accession>
<dbReference type="EMBL" id="CADCUR010000123">
    <property type="protein sequence ID" value="CAA9399185.1"/>
    <property type="molecule type" value="Genomic_DNA"/>
</dbReference>
<protein>
    <submittedName>
        <fullName evidence="2">Uncharacterized protein</fullName>
    </submittedName>
</protein>
<evidence type="ECO:0000313" key="2">
    <source>
        <dbReference type="EMBL" id="CAA9399185.1"/>
    </source>
</evidence>
<organism evidence="2">
    <name type="scientific">uncultured Pyrinomonadaceae bacterium</name>
    <dbReference type="NCBI Taxonomy" id="2283094"/>
    <lineage>
        <taxon>Bacteria</taxon>
        <taxon>Pseudomonadati</taxon>
        <taxon>Acidobacteriota</taxon>
        <taxon>Blastocatellia</taxon>
        <taxon>Blastocatellales</taxon>
        <taxon>Pyrinomonadaceae</taxon>
        <taxon>environmental samples</taxon>
    </lineage>
</organism>
<gene>
    <name evidence="2" type="ORF">AVDCRST_MAG74-1469</name>
</gene>
<feature type="region of interest" description="Disordered" evidence="1">
    <location>
        <begin position="190"/>
        <end position="212"/>
    </location>
</feature>
<evidence type="ECO:0000256" key="1">
    <source>
        <dbReference type="SAM" id="MobiDB-lite"/>
    </source>
</evidence>